<dbReference type="PANTHER" id="PTHR34322">
    <property type="entry name" value="TRANSPOSASE, Y1_TNP DOMAIN-CONTAINING"/>
    <property type="match status" value="1"/>
</dbReference>
<comment type="caution">
    <text evidence="2">The sequence shown here is derived from an EMBL/GenBank/DDBJ whole genome shotgun (WGS) entry which is preliminary data.</text>
</comment>
<dbReference type="SUPFAM" id="SSF143422">
    <property type="entry name" value="Transposase IS200-like"/>
    <property type="match status" value="1"/>
</dbReference>
<dbReference type="GO" id="GO:0006313">
    <property type="term" value="P:DNA transposition"/>
    <property type="evidence" value="ECO:0007669"/>
    <property type="project" value="InterPro"/>
</dbReference>
<dbReference type="Gene3D" id="3.30.70.1290">
    <property type="entry name" value="Transposase IS200-like"/>
    <property type="match status" value="1"/>
</dbReference>
<evidence type="ECO:0000313" key="3">
    <source>
        <dbReference type="Proteomes" id="UP000249169"/>
    </source>
</evidence>
<proteinExistence type="predicted"/>
<name>A0A328C7T2_9DELT</name>
<sequence>MTRPRRHLKDQVVMLTRRCFERRFFLRPDTTINAIAAYEFARAGQRHGVAIHAVMVMSNHPHLIVTDARGRRSDFMRDALSGIARARNADLGRRSYFWDDRPYCDTVLLERQAQERKLLYTWLNPVRAGLVERAEDWPGFKILPRDWGKPVKVPRPGAFYGRRSPEFIEFTPQPPPGYEDMSLSEVRAHFEGLLKEAEDEIRAERRRCKKRLVGVKRVLAVRPTSHPSTPAPMGQMSPRFASQDPAILSAAIARERAFFNAYARERERWLKGKKGVVFPCGTVWLRRNAPVKCRAPDTHEAGLAATM</sequence>
<evidence type="ECO:0000313" key="2">
    <source>
        <dbReference type="EMBL" id="RAL20615.1"/>
    </source>
</evidence>
<dbReference type="GO" id="GO:0003677">
    <property type="term" value="F:DNA binding"/>
    <property type="evidence" value="ECO:0007669"/>
    <property type="project" value="InterPro"/>
</dbReference>
<protein>
    <recommendedName>
        <fullName evidence="1">Transposase IS200-like domain-containing protein</fullName>
    </recommendedName>
</protein>
<dbReference type="PANTHER" id="PTHR34322:SF2">
    <property type="entry name" value="TRANSPOSASE IS200-LIKE DOMAIN-CONTAINING PROTEIN"/>
    <property type="match status" value="1"/>
</dbReference>
<dbReference type="AlphaFoldDB" id="A0A328C7T2"/>
<organism evidence="2 3">
    <name type="scientific">Lujinxingia litoralis</name>
    <dbReference type="NCBI Taxonomy" id="2211119"/>
    <lineage>
        <taxon>Bacteria</taxon>
        <taxon>Deltaproteobacteria</taxon>
        <taxon>Bradymonadales</taxon>
        <taxon>Lujinxingiaceae</taxon>
        <taxon>Lujinxingia</taxon>
    </lineage>
</organism>
<dbReference type="OrthoDB" id="5493590at2"/>
<dbReference type="RefSeq" id="WP_111730981.1">
    <property type="nucleotide sequence ID" value="NZ_QHKO01000009.1"/>
</dbReference>
<keyword evidence="3" id="KW-1185">Reference proteome</keyword>
<dbReference type="GO" id="GO:0004803">
    <property type="term" value="F:transposase activity"/>
    <property type="evidence" value="ECO:0007669"/>
    <property type="project" value="InterPro"/>
</dbReference>
<feature type="domain" description="Transposase IS200-like" evidence="1">
    <location>
        <begin position="8"/>
        <end position="124"/>
    </location>
</feature>
<dbReference type="EMBL" id="QHKO01000009">
    <property type="protein sequence ID" value="RAL20615.1"/>
    <property type="molecule type" value="Genomic_DNA"/>
</dbReference>
<dbReference type="Proteomes" id="UP000249169">
    <property type="component" value="Unassembled WGS sequence"/>
</dbReference>
<reference evidence="2 3" key="1">
    <citation type="submission" date="2018-05" db="EMBL/GenBank/DDBJ databases">
        <title>Lujinxingia marina gen. nov. sp. nov., a new facultative anaerobic member of the class Deltaproteobacteria, and proposal of Lujinxingaceae fam. nov.</title>
        <authorList>
            <person name="Li C.-M."/>
        </authorList>
    </citation>
    <scope>NUCLEOTIDE SEQUENCE [LARGE SCALE GENOMIC DNA]</scope>
    <source>
        <strain evidence="2 3">B210</strain>
    </source>
</reference>
<dbReference type="InterPro" id="IPR002686">
    <property type="entry name" value="Transposase_17"/>
</dbReference>
<accession>A0A328C7T2</accession>
<evidence type="ECO:0000259" key="1">
    <source>
        <dbReference type="SMART" id="SM01321"/>
    </source>
</evidence>
<dbReference type="InterPro" id="IPR036515">
    <property type="entry name" value="Transposase_17_sf"/>
</dbReference>
<dbReference type="SMART" id="SM01321">
    <property type="entry name" value="Y1_Tnp"/>
    <property type="match status" value="1"/>
</dbReference>
<gene>
    <name evidence="2" type="ORF">DL240_16420</name>
</gene>